<evidence type="ECO:0000256" key="1">
    <source>
        <dbReference type="PROSITE-ProRule" id="PRU00175"/>
    </source>
</evidence>
<feature type="domain" description="RING-type" evidence="3">
    <location>
        <begin position="262"/>
        <end position="322"/>
    </location>
</feature>
<dbReference type="SUPFAM" id="SSF57850">
    <property type="entry name" value="RING/U-box"/>
    <property type="match status" value="1"/>
</dbReference>
<dbReference type="PROSITE" id="PS50089">
    <property type="entry name" value="ZF_RING_2"/>
    <property type="match status" value="1"/>
</dbReference>
<keyword evidence="1" id="KW-0479">Metal-binding</keyword>
<evidence type="ECO:0000313" key="4">
    <source>
        <dbReference type="EMBL" id="KAK8868066.1"/>
    </source>
</evidence>
<feature type="region of interest" description="Disordered" evidence="2">
    <location>
        <begin position="25"/>
        <end position="113"/>
    </location>
</feature>
<accession>A0ABR2IU09</accession>
<name>A0ABR2IU09_9PEZI</name>
<keyword evidence="1" id="KW-0863">Zinc-finger</keyword>
<keyword evidence="5" id="KW-1185">Reference proteome</keyword>
<dbReference type="InterPro" id="IPR013083">
    <property type="entry name" value="Znf_RING/FYVE/PHD"/>
</dbReference>
<gene>
    <name evidence="4" type="ORF">PGQ11_006644</name>
</gene>
<dbReference type="Proteomes" id="UP001390339">
    <property type="component" value="Unassembled WGS sequence"/>
</dbReference>
<feature type="compositionally biased region" description="Low complexity" evidence="2">
    <location>
        <begin position="67"/>
        <end position="79"/>
    </location>
</feature>
<keyword evidence="1" id="KW-0862">Zinc</keyword>
<protein>
    <recommendedName>
        <fullName evidence="3">RING-type domain-containing protein</fullName>
    </recommendedName>
</protein>
<comment type="caution">
    <text evidence="4">The sequence shown here is derived from an EMBL/GenBank/DDBJ whole genome shotgun (WGS) entry which is preliminary data.</text>
</comment>
<proteinExistence type="predicted"/>
<evidence type="ECO:0000259" key="3">
    <source>
        <dbReference type="PROSITE" id="PS50089"/>
    </source>
</evidence>
<dbReference type="InterPro" id="IPR001841">
    <property type="entry name" value="Znf_RING"/>
</dbReference>
<organism evidence="4 5">
    <name type="scientific">Apiospora arundinis</name>
    <dbReference type="NCBI Taxonomy" id="335852"/>
    <lineage>
        <taxon>Eukaryota</taxon>
        <taxon>Fungi</taxon>
        <taxon>Dikarya</taxon>
        <taxon>Ascomycota</taxon>
        <taxon>Pezizomycotina</taxon>
        <taxon>Sordariomycetes</taxon>
        <taxon>Xylariomycetidae</taxon>
        <taxon>Amphisphaeriales</taxon>
        <taxon>Apiosporaceae</taxon>
        <taxon>Apiospora</taxon>
    </lineage>
</organism>
<evidence type="ECO:0000256" key="2">
    <source>
        <dbReference type="SAM" id="MobiDB-lite"/>
    </source>
</evidence>
<sequence length="422" mass="47040">MQNSTTNELLRVLAHKPLDLLSMAPNMSGAGEERYVPSYRRGASEPPQPIQGYRRRSTAPPPPPSSPVTHPHTPPHASAIDIPPQPESASPRAPAPIPTIELTPIASREGSPVRTLPELRHAPLQDVAPLQDLPDVPTAELTSIPSNEIFPARYLHEIRPVLPRDETPAYGHGPTSVSSSSEVRATIPFQAAPQRQPVPEMYVPPPQSLPPELERLYMQCQEPHRQQSRIISDATQFRDVALYIDTGVDPGTQQPVLLDLKCPCCGYHLDVPARVSPNMFPDAPIEPLAVLPCGHMIGSHCLDNWTRRRDEERELPNCPICRFELVYRVCGCLLRIREYDPRLSRAEQLPFTLSEGGSVSENCGPCRDRHADTALRVWLDENLPANSAQGSLTRAQQRRVQACVWGLARQARNWHRENAPRW</sequence>
<evidence type="ECO:0000313" key="5">
    <source>
        <dbReference type="Proteomes" id="UP001390339"/>
    </source>
</evidence>
<dbReference type="EMBL" id="JAPCWZ010000004">
    <property type="protein sequence ID" value="KAK8868066.1"/>
    <property type="molecule type" value="Genomic_DNA"/>
</dbReference>
<reference evidence="4 5" key="1">
    <citation type="journal article" date="2024" name="IMA Fungus">
        <title>Apiospora arundinis, a panoply of carbohydrate-active enzymes and secondary metabolites.</title>
        <authorList>
            <person name="Sorensen T."/>
            <person name="Petersen C."/>
            <person name="Muurmann A.T."/>
            <person name="Christiansen J.V."/>
            <person name="Brundto M.L."/>
            <person name="Overgaard C.K."/>
            <person name="Boysen A.T."/>
            <person name="Wollenberg R.D."/>
            <person name="Larsen T.O."/>
            <person name="Sorensen J.L."/>
            <person name="Nielsen K.L."/>
            <person name="Sondergaard T.E."/>
        </authorList>
    </citation>
    <scope>NUCLEOTIDE SEQUENCE [LARGE SCALE GENOMIC DNA]</scope>
    <source>
        <strain evidence="4 5">AAU 773</strain>
    </source>
</reference>
<dbReference type="Gene3D" id="3.30.40.10">
    <property type="entry name" value="Zinc/RING finger domain, C3HC4 (zinc finger)"/>
    <property type="match status" value="1"/>
</dbReference>